<dbReference type="Ensembl" id="ENSDLAT00005063813.2">
    <property type="protein sequence ID" value="ENSDLAP00005060247.2"/>
    <property type="gene ID" value="ENSDLAG00005025259.2"/>
</dbReference>
<dbReference type="GO" id="GO:0005516">
    <property type="term" value="F:calmodulin binding"/>
    <property type="evidence" value="ECO:0007669"/>
    <property type="project" value="UniProtKB-UniRule"/>
</dbReference>
<evidence type="ECO:0000256" key="2">
    <source>
        <dbReference type="ARBA" id="ARBA00022553"/>
    </source>
</evidence>
<name>A0A8C4IMP8_DICLA</name>
<comment type="subunit">
    <text evidence="12">Monomer or homodimer.</text>
</comment>
<dbReference type="InterPro" id="IPR011990">
    <property type="entry name" value="TPR-like_helical_dom_sf"/>
</dbReference>
<sequence length="729" mass="82295">MEDELMFSMEEEEGSAKRAPVQRSAPSQRASSLSDANASDDDDDDDHFICPILDDSAKEICHYLKNLVYTRQLSNSLPKTNFMFKSETETEAEPRSYKVLSESARDAWKNAIEKAKAMPDPWAQFHLEEIQTEACIRYRYNAVTGEWAQDQVHIKMASQPFGKGAMRECFRTKKLSNFSHSSNWKSASNYVAKRYMETVDRNVYFEDVRLQMEAKLWGEEYSRHRPPKQVDIMQMCVVEMKDRPGKPLFHLEHYIEGKYIKYNSNSGFVRDDNIRLTPQAFSHFTFERSGHQLIVVDIQGVGDLYTDPQIHTEKGTDFGDGNLGVRGMALFFHSHLCNKICKSMGLTPFDLSPQEKSQLDCTNKLLKSAQTVLRGCEEPCGSPRVRTMSGSRAPLLLSRLSETSSADESMSDVDSVPCSPLIFPCSPLAAPGFTGRSPAGLSFTGMNEHNNNNNTGEHKDPDSGGDSGYPSERRSEGDPNDHVDGLTEEKWNFYHSSRAHVHRPSCVATEVERLGAMLQKKIGQSNLGKVHLAMVRYHEAGRFCEKDEQWDQDSAMFHLERAALCGELEAIVALGQCCLQLPHHILPDVEMEDNAGNRMKGFKYLLQAAEAGDRSSMIIMARAFDNGINLSADRKQNWEEAIHWYDSVLNMSDYDEGGEFDGTQDEPRYLLLAREAEMYQEGGYNLKADPQRAGDLFTEAAEAAMAAMKGRLANQYYMKAEEAWALMEE</sequence>
<dbReference type="SUPFAM" id="SSF81901">
    <property type="entry name" value="HCP-like"/>
    <property type="match status" value="1"/>
</dbReference>
<dbReference type="PANTHER" id="PTHR45992">
    <property type="entry name" value="EUKARYOTIC ELONGATION FACTOR 2 KINASE-RELATED"/>
    <property type="match status" value="1"/>
</dbReference>
<protein>
    <recommendedName>
        <fullName evidence="11 12">Eukaryotic elongation factor 2 kinase</fullName>
        <ecNumber evidence="10 12">2.7.11.20</ecNumber>
    </recommendedName>
</protein>
<keyword evidence="5 12" id="KW-0418">Kinase</keyword>
<evidence type="ECO:0000256" key="4">
    <source>
        <dbReference type="ARBA" id="ARBA00022741"/>
    </source>
</evidence>
<dbReference type="CTD" id="29904"/>
<dbReference type="Pfam" id="PF02816">
    <property type="entry name" value="Alpha_kinase"/>
    <property type="match status" value="1"/>
</dbReference>
<dbReference type="SMART" id="SM00811">
    <property type="entry name" value="Alpha_kinase"/>
    <property type="match status" value="1"/>
</dbReference>
<accession>A0A8C4IMP8</accession>
<keyword evidence="7 12" id="KW-0067">ATP-binding</keyword>
<evidence type="ECO:0000313" key="16">
    <source>
        <dbReference type="Proteomes" id="UP000694389"/>
    </source>
</evidence>
<evidence type="ECO:0000256" key="1">
    <source>
        <dbReference type="ARBA" id="ARBA00022527"/>
    </source>
</evidence>
<evidence type="ECO:0000256" key="7">
    <source>
        <dbReference type="ARBA" id="ARBA00022840"/>
    </source>
</evidence>
<dbReference type="GeneTree" id="ENSGT00940000157839"/>
<organism evidence="15 16">
    <name type="scientific">Dicentrarchus labrax</name>
    <name type="common">European seabass</name>
    <name type="synonym">Morone labrax</name>
    <dbReference type="NCBI Taxonomy" id="13489"/>
    <lineage>
        <taxon>Eukaryota</taxon>
        <taxon>Metazoa</taxon>
        <taxon>Chordata</taxon>
        <taxon>Craniata</taxon>
        <taxon>Vertebrata</taxon>
        <taxon>Euteleostomi</taxon>
        <taxon>Actinopterygii</taxon>
        <taxon>Neopterygii</taxon>
        <taxon>Teleostei</taxon>
        <taxon>Neoteleostei</taxon>
        <taxon>Acanthomorphata</taxon>
        <taxon>Eupercaria</taxon>
        <taxon>Moronidae</taxon>
        <taxon>Dicentrarchus</taxon>
    </lineage>
</organism>
<keyword evidence="6 12" id="KW-0106">Calcium</keyword>
<evidence type="ECO:0000256" key="9">
    <source>
        <dbReference type="ARBA" id="ARBA00061584"/>
    </source>
</evidence>
<feature type="domain" description="Alpha-type protein kinase" evidence="14">
    <location>
        <begin position="139"/>
        <end position="349"/>
    </location>
</feature>
<feature type="region of interest" description="Disordered" evidence="13">
    <location>
        <begin position="1"/>
        <end position="45"/>
    </location>
</feature>
<dbReference type="InterPro" id="IPR051852">
    <property type="entry name" value="Alpha-type_PK"/>
</dbReference>
<dbReference type="GO" id="GO:0005524">
    <property type="term" value="F:ATP binding"/>
    <property type="evidence" value="ECO:0007669"/>
    <property type="project" value="UniProtKB-UniRule"/>
</dbReference>
<evidence type="ECO:0000256" key="12">
    <source>
        <dbReference type="PIRNR" id="PIRNR038139"/>
    </source>
</evidence>
<proteinExistence type="inferred from homology"/>
<dbReference type="PROSITE" id="PS51158">
    <property type="entry name" value="ALPHA_KINASE"/>
    <property type="match status" value="1"/>
</dbReference>
<dbReference type="RefSeq" id="XP_051273357.1">
    <property type="nucleotide sequence ID" value="XM_051417397.1"/>
</dbReference>
<feature type="region of interest" description="Disordered" evidence="13">
    <location>
        <begin position="439"/>
        <end position="485"/>
    </location>
</feature>
<comment type="catalytic activity">
    <reaction evidence="12">
        <text>[translation elongation factor 2] + ATP = [translation elongation factor 2]-phosphate + ADP + H(+)</text>
        <dbReference type="Rhea" id="RHEA:21436"/>
        <dbReference type="Rhea" id="RHEA-COMP:11268"/>
        <dbReference type="Rhea" id="RHEA-COMP:11269"/>
        <dbReference type="ChEBI" id="CHEBI:15378"/>
        <dbReference type="ChEBI" id="CHEBI:30616"/>
        <dbReference type="ChEBI" id="CHEBI:43176"/>
        <dbReference type="ChEBI" id="CHEBI:68546"/>
        <dbReference type="ChEBI" id="CHEBI:456216"/>
        <dbReference type="EC" id="2.7.11.20"/>
    </reaction>
</comment>
<keyword evidence="3 12" id="KW-0808">Transferase</keyword>
<dbReference type="CDD" id="cd16967">
    <property type="entry name" value="Alpha_kinase_eEF2K"/>
    <property type="match status" value="1"/>
</dbReference>
<evidence type="ECO:0000256" key="3">
    <source>
        <dbReference type="ARBA" id="ARBA00022679"/>
    </source>
</evidence>
<dbReference type="Gene3D" id="3.20.200.10">
    <property type="entry name" value="MHCK/EF2 kinase"/>
    <property type="match status" value="1"/>
</dbReference>
<evidence type="ECO:0000256" key="6">
    <source>
        <dbReference type="ARBA" id="ARBA00022837"/>
    </source>
</evidence>
<keyword evidence="2" id="KW-0597">Phosphoprotein</keyword>
<dbReference type="FunFam" id="3.30.200.20:FF:000336">
    <property type="entry name" value="Eukaryotic elongation factor 2 kinase"/>
    <property type="match status" value="1"/>
</dbReference>
<feature type="compositionally biased region" description="Low complexity" evidence="13">
    <location>
        <begin position="444"/>
        <end position="455"/>
    </location>
</feature>
<evidence type="ECO:0000256" key="5">
    <source>
        <dbReference type="ARBA" id="ARBA00022777"/>
    </source>
</evidence>
<dbReference type="Gene3D" id="1.25.40.10">
    <property type="entry name" value="Tetratricopeptide repeat domain"/>
    <property type="match status" value="1"/>
</dbReference>
<reference evidence="15" key="2">
    <citation type="submission" date="2025-09" db="UniProtKB">
        <authorList>
            <consortium name="Ensembl"/>
        </authorList>
    </citation>
    <scope>IDENTIFICATION</scope>
</reference>
<dbReference type="GO" id="GO:0004686">
    <property type="term" value="F:elongation factor-2 kinase activity"/>
    <property type="evidence" value="ECO:0007669"/>
    <property type="project" value="UniProtKB-UniRule"/>
</dbReference>
<keyword evidence="1 12" id="KW-0723">Serine/threonine-protein kinase</keyword>
<evidence type="ECO:0000256" key="8">
    <source>
        <dbReference type="ARBA" id="ARBA00022860"/>
    </source>
</evidence>
<evidence type="ECO:0000259" key="14">
    <source>
        <dbReference type="PROSITE" id="PS51158"/>
    </source>
</evidence>
<dbReference type="PIRSF" id="PIRSF038139">
    <property type="entry name" value="Elongation_factor_2_kinase"/>
    <property type="match status" value="1"/>
</dbReference>
<dbReference type="InterPro" id="IPR004166">
    <property type="entry name" value="a-kinase_dom"/>
</dbReference>
<dbReference type="PANTHER" id="PTHR45992:SF2">
    <property type="entry name" value="EUKARYOTIC ELONGATION FACTOR 2 KINASE"/>
    <property type="match status" value="1"/>
</dbReference>
<evidence type="ECO:0000313" key="15">
    <source>
        <dbReference type="Ensembl" id="ENSDLAP00005060247.2"/>
    </source>
</evidence>
<comment type="activity regulation">
    <text evidence="12">Undergoes calcium/calmodulin-dependent intramolecular autophosphorylation, and this results in it becoming partially calcium/calmodulin-independent.</text>
</comment>
<evidence type="ECO:0000256" key="13">
    <source>
        <dbReference type="SAM" id="MobiDB-lite"/>
    </source>
</evidence>
<reference evidence="15" key="1">
    <citation type="submission" date="2025-08" db="UniProtKB">
        <authorList>
            <consortium name="Ensembl"/>
        </authorList>
    </citation>
    <scope>IDENTIFICATION</scope>
</reference>
<evidence type="ECO:0000256" key="10">
    <source>
        <dbReference type="ARBA" id="ARBA00066872"/>
    </source>
</evidence>
<dbReference type="GeneID" id="127373189"/>
<dbReference type="FunFam" id="3.20.200.10:FF:000002">
    <property type="entry name" value="Eukaryotic elongation factor 2 kinase"/>
    <property type="match status" value="1"/>
</dbReference>
<dbReference type="SUPFAM" id="SSF56112">
    <property type="entry name" value="Protein kinase-like (PK-like)"/>
    <property type="match status" value="1"/>
</dbReference>
<dbReference type="EC" id="2.7.11.20" evidence="10 12"/>
<feature type="compositionally biased region" description="Acidic residues" evidence="13">
    <location>
        <begin position="1"/>
        <end position="13"/>
    </location>
</feature>
<keyword evidence="4 12" id="KW-0547">Nucleotide-binding</keyword>
<comment type="similarity">
    <text evidence="9 12">Belongs to the protein kinase superfamily. Alpha-type protein kinase family.</text>
</comment>
<keyword evidence="8 12" id="KW-0112">Calmodulin-binding</keyword>
<feature type="compositionally biased region" description="Basic and acidic residues" evidence="13">
    <location>
        <begin position="471"/>
        <end position="485"/>
    </location>
</feature>
<evidence type="ECO:0000256" key="11">
    <source>
        <dbReference type="ARBA" id="ARBA00067847"/>
    </source>
</evidence>
<dbReference type="InterPro" id="IPR047588">
    <property type="entry name" value="eEF2K_a_kinase_dom"/>
</dbReference>
<dbReference type="InterPro" id="IPR017400">
    <property type="entry name" value="eEF-2K"/>
</dbReference>
<keyword evidence="16" id="KW-1185">Reference proteome</keyword>
<dbReference type="Proteomes" id="UP000694389">
    <property type="component" value="Unassembled WGS sequence"/>
</dbReference>
<dbReference type="AlphaFoldDB" id="A0A8C4IMP8"/>
<dbReference type="GO" id="GO:0005509">
    <property type="term" value="F:calcium ion binding"/>
    <property type="evidence" value="ECO:0007669"/>
    <property type="project" value="UniProtKB-UniRule"/>
</dbReference>
<dbReference type="InterPro" id="IPR011009">
    <property type="entry name" value="Kinase-like_dom_sf"/>
</dbReference>
<dbReference type="GO" id="GO:0031037">
    <property type="term" value="P:myosin II filament disassembly"/>
    <property type="evidence" value="ECO:0007669"/>
    <property type="project" value="TreeGrafter"/>
</dbReference>
<dbReference type="FunFam" id="3.30.200.20:FF:000230">
    <property type="entry name" value="Eukaryotic elongation factor 2 kinase"/>
    <property type="match status" value="1"/>
</dbReference>
<dbReference type="GO" id="GO:1903013">
    <property type="term" value="P:response to differentiation-inducing factor 1"/>
    <property type="evidence" value="ECO:0007669"/>
    <property type="project" value="TreeGrafter"/>
</dbReference>
<gene>
    <name evidence="15" type="primary">eef2k</name>
    <name evidence="15" type="synonym">EEF2K</name>
</gene>
<dbReference type="Gene3D" id="3.30.200.20">
    <property type="entry name" value="Phosphorylase Kinase, domain 1"/>
    <property type="match status" value="2"/>
</dbReference>